<feature type="non-terminal residue" evidence="2">
    <location>
        <position position="106"/>
    </location>
</feature>
<evidence type="ECO:0000313" key="2">
    <source>
        <dbReference type="EMBL" id="KAK2601533.1"/>
    </source>
</evidence>
<sequence>MRFGEDEGAQIQDEGEFERAQAIDHNEVTDSSGGTDDLLALKSARGFAQISTPGFIIKQQPWHQQPDGIRYWLAEHQFLPQVLWTEREAIPSGEQRKIATIGPDGF</sequence>
<dbReference type="AlphaFoldDB" id="A0AAJ0CQF3"/>
<organism evidence="2 3">
    <name type="scientific">Conoideocrella luteorostrata</name>
    <dbReference type="NCBI Taxonomy" id="1105319"/>
    <lineage>
        <taxon>Eukaryota</taxon>
        <taxon>Fungi</taxon>
        <taxon>Dikarya</taxon>
        <taxon>Ascomycota</taxon>
        <taxon>Pezizomycotina</taxon>
        <taxon>Sordariomycetes</taxon>
        <taxon>Hypocreomycetidae</taxon>
        <taxon>Hypocreales</taxon>
        <taxon>Clavicipitaceae</taxon>
        <taxon>Conoideocrella</taxon>
    </lineage>
</organism>
<gene>
    <name evidence="2" type="ORF">QQS21_004918</name>
</gene>
<dbReference type="EMBL" id="JASWJB010000076">
    <property type="protein sequence ID" value="KAK2601533.1"/>
    <property type="molecule type" value="Genomic_DNA"/>
</dbReference>
<comment type="caution">
    <text evidence="2">The sequence shown here is derived from an EMBL/GenBank/DDBJ whole genome shotgun (WGS) entry which is preliminary data.</text>
</comment>
<keyword evidence="3" id="KW-1185">Reference proteome</keyword>
<feature type="compositionally biased region" description="Basic and acidic residues" evidence="1">
    <location>
        <begin position="17"/>
        <end position="28"/>
    </location>
</feature>
<reference evidence="2" key="1">
    <citation type="submission" date="2023-06" db="EMBL/GenBank/DDBJ databases">
        <title>Conoideocrella luteorostrata (Hypocreales: Clavicipitaceae), a potential biocontrol fungus for elongate hemlock scale in United States Christmas tree production areas.</title>
        <authorList>
            <person name="Barrett H."/>
            <person name="Lovett B."/>
            <person name="Macias A.M."/>
            <person name="Stajich J.E."/>
            <person name="Kasson M.T."/>
        </authorList>
    </citation>
    <scope>NUCLEOTIDE SEQUENCE</scope>
    <source>
        <strain evidence="2">ARSEF 14590</strain>
    </source>
</reference>
<name>A0AAJ0CQF3_9HYPO</name>
<dbReference type="Proteomes" id="UP001251528">
    <property type="component" value="Unassembled WGS sequence"/>
</dbReference>
<accession>A0AAJ0CQF3</accession>
<evidence type="ECO:0000256" key="1">
    <source>
        <dbReference type="SAM" id="MobiDB-lite"/>
    </source>
</evidence>
<protein>
    <submittedName>
        <fullName evidence="2">Uncharacterized protein</fullName>
    </submittedName>
</protein>
<evidence type="ECO:0000313" key="3">
    <source>
        <dbReference type="Proteomes" id="UP001251528"/>
    </source>
</evidence>
<feature type="region of interest" description="Disordered" evidence="1">
    <location>
        <begin position="1"/>
        <end position="34"/>
    </location>
</feature>
<proteinExistence type="predicted"/>